<accession>A0ABZ3CB02</accession>
<organism evidence="1 2">
    <name type="scientific">Propioniciclava soli</name>
    <dbReference type="NCBI Taxonomy" id="2775081"/>
    <lineage>
        <taxon>Bacteria</taxon>
        <taxon>Bacillati</taxon>
        <taxon>Actinomycetota</taxon>
        <taxon>Actinomycetes</taxon>
        <taxon>Propionibacteriales</taxon>
        <taxon>Propionibacteriaceae</taxon>
        <taxon>Propioniciclava</taxon>
    </lineage>
</organism>
<proteinExistence type="predicted"/>
<sequence length="51" mass="5185">MVWVGVVVGAAVGKLVTELGTRGDRAAALLQIVESVGAAPTPHRSVQRCSA</sequence>
<reference evidence="1 2" key="1">
    <citation type="journal article" date="2023" name="Environ Microbiome">
        <title>A coral-associated actinobacterium mitigates coral bleaching under heat stress.</title>
        <authorList>
            <person name="Li J."/>
            <person name="Zou Y."/>
            <person name="Li Q."/>
            <person name="Zhang J."/>
            <person name="Bourne D.G."/>
            <person name="Lyu Y."/>
            <person name="Liu C."/>
            <person name="Zhang S."/>
        </authorList>
    </citation>
    <scope>NUCLEOTIDE SEQUENCE [LARGE SCALE GENOMIC DNA]</scope>
    <source>
        <strain evidence="1 2">SCSIO 13291</strain>
    </source>
</reference>
<keyword evidence="2" id="KW-1185">Reference proteome</keyword>
<dbReference type="Proteomes" id="UP001434337">
    <property type="component" value="Chromosome"/>
</dbReference>
<evidence type="ECO:0000313" key="2">
    <source>
        <dbReference type="Proteomes" id="UP001434337"/>
    </source>
</evidence>
<protein>
    <recommendedName>
        <fullName evidence="3">YtxH domain-containing protein</fullName>
    </recommendedName>
</protein>
<gene>
    <name evidence="1" type="ORF">PCC79_07125</name>
</gene>
<evidence type="ECO:0008006" key="3">
    <source>
        <dbReference type="Google" id="ProtNLM"/>
    </source>
</evidence>
<dbReference type="EMBL" id="CP115965">
    <property type="protein sequence ID" value="WZW99949.1"/>
    <property type="molecule type" value="Genomic_DNA"/>
</dbReference>
<name>A0ABZ3CB02_9ACTN</name>
<evidence type="ECO:0000313" key="1">
    <source>
        <dbReference type="EMBL" id="WZW99949.1"/>
    </source>
</evidence>
<dbReference type="RefSeq" id="WP_342373402.1">
    <property type="nucleotide sequence ID" value="NZ_CP115965.1"/>
</dbReference>